<dbReference type="AlphaFoldDB" id="A0A5N5CTU4"/>
<dbReference type="OrthoDB" id="5419219at2759"/>
<comment type="caution">
    <text evidence="1">The sequence shown here is derived from an EMBL/GenBank/DDBJ whole genome shotgun (WGS) entry which is preliminary data.</text>
</comment>
<evidence type="ECO:0000313" key="2">
    <source>
        <dbReference type="Proteomes" id="UP000325902"/>
    </source>
</evidence>
<keyword evidence="2" id="KW-1185">Reference proteome</keyword>
<proteinExistence type="predicted"/>
<gene>
    <name evidence="1" type="ORF">DBV05_g12555</name>
</gene>
<reference evidence="1 2" key="1">
    <citation type="journal article" date="2019" name="Sci. Rep.">
        <title>A multi-omics analysis of the grapevine pathogen Lasiodiplodia theobromae reveals that temperature affects the expression of virulence- and pathogenicity-related genes.</title>
        <authorList>
            <person name="Felix C."/>
            <person name="Meneses R."/>
            <person name="Goncalves M.F.M."/>
            <person name="Tilleman L."/>
            <person name="Duarte A.S."/>
            <person name="Jorrin-Novo J.V."/>
            <person name="Van de Peer Y."/>
            <person name="Deforce D."/>
            <person name="Van Nieuwerburgh F."/>
            <person name="Esteves A.C."/>
            <person name="Alves A."/>
        </authorList>
    </citation>
    <scope>NUCLEOTIDE SEQUENCE [LARGE SCALE GENOMIC DNA]</scope>
    <source>
        <strain evidence="1 2">LA-SOL3</strain>
    </source>
</reference>
<name>A0A5N5CTU4_9PEZI</name>
<dbReference type="EMBL" id="VCHE01000278">
    <property type="protein sequence ID" value="KAB2568768.1"/>
    <property type="molecule type" value="Genomic_DNA"/>
</dbReference>
<accession>A0A5N5CTU4</accession>
<evidence type="ECO:0000313" key="1">
    <source>
        <dbReference type="EMBL" id="KAB2568768.1"/>
    </source>
</evidence>
<organism evidence="1 2">
    <name type="scientific">Lasiodiplodia theobromae</name>
    <dbReference type="NCBI Taxonomy" id="45133"/>
    <lineage>
        <taxon>Eukaryota</taxon>
        <taxon>Fungi</taxon>
        <taxon>Dikarya</taxon>
        <taxon>Ascomycota</taxon>
        <taxon>Pezizomycotina</taxon>
        <taxon>Dothideomycetes</taxon>
        <taxon>Dothideomycetes incertae sedis</taxon>
        <taxon>Botryosphaeriales</taxon>
        <taxon>Botryosphaeriaceae</taxon>
        <taxon>Lasiodiplodia</taxon>
    </lineage>
</organism>
<dbReference type="Proteomes" id="UP000325902">
    <property type="component" value="Unassembled WGS sequence"/>
</dbReference>
<protein>
    <submittedName>
        <fullName evidence="1">Uncharacterized protein</fullName>
    </submittedName>
</protein>
<sequence length="211" mass="23441">MSICMLDNESIIAKHCSLLSSRERLQKLIPQIRMSLNAGESGGDGSADGTLQATNDLIDYISAVFARLITQTAIGGYWQNNILGVLVKRVAKMKELVKDMEANAYTAISNGEAAYDSIRNTEQLDTSKMDEEEECEELLRMLHANTKEGIASPEQVELVQYCSDQAKFRSGINTTLRYIFLSLRFLDRSGLPATAYEICAVVYETGFEGFK</sequence>
<feature type="non-terminal residue" evidence="1">
    <location>
        <position position="211"/>
    </location>
</feature>